<feature type="binding site" evidence="7">
    <location>
        <position position="34"/>
    </location>
    <ligand>
        <name>ATP</name>
        <dbReference type="ChEBI" id="CHEBI:30616"/>
    </ligand>
</feature>
<dbReference type="CDD" id="cd14014">
    <property type="entry name" value="STKc_PknB_like"/>
    <property type="match status" value="1"/>
</dbReference>
<dbReference type="InterPro" id="IPR011009">
    <property type="entry name" value="Kinase-like_dom_sf"/>
</dbReference>
<dbReference type="PANTHER" id="PTHR43289">
    <property type="entry name" value="MITOGEN-ACTIVATED PROTEIN KINASE KINASE KINASE 20-RELATED"/>
    <property type="match status" value="1"/>
</dbReference>
<keyword evidence="4 7" id="KW-0547">Nucleotide-binding</keyword>
<feature type="region of interest" description="Disordered" evidence="8">
    <location>
        <begin position="298"/>
        <end position="339"/>
    </location>
</feature>
<dbReference type="Pfam" id="PF00069">
    <property type="entry name" value="Pkinase"/>
    <property type="match status" value="1"/>
</dbReference>
<feature type="domain" description="Protein kinase" evidence="10">
    <location>
        <begin position="5"/>
        <end position="262"/>
    </location>
</feature>
<feature type="transmembrane region" description="Helical" evidence="9">
    <location>
        <begin position="344"/>
        <end position="368"/>
    </location>
</feature>
<dbReference type="EC" id="2.7.11.1" evidence="1"/>
<dbReference type="EMBL" id="JASATX010000001">
    <property type="protein sequence ID" value="MDI2097488.1"/>
    <property type="molecule type" value="Genomic_DNA"/>
</dbReference>
<evidence type="ECO:0000256" key="2">
    <source>
        <dbReference type="ARBA" id="ARBA00022527"/>
    </source>
</evidence>
<dbReference type="PROSITE" id="PS00107">
    <property type="entry name" value="PROTEIN_KINASE_ATP"/>
    <property type="match status" value="1"/>
</dbReference>
<evidence type="ECO:0000256" key="6">
    <source>
        <dbReference type="ARBA" id="ARBA00022840"/>
    </source>
</evidence>
<evidence type="ECO:0000313" key="11">
    <source>
        <dbReference type="EMBL" id="MDI2097488.1"/>
    </source>
</evidence>
<dbReference type="InterPro" id="IPR017441">
    <property type="entry name" value="Protein_kinase_ATP_BS"/>
</dbReference>
<evidence type="ECO:0000313" key="12">
    <source>
        <dbReference type="Proteomes" id="UP001321506"/>
    </source>
</evidence>
<dbReference type="GO" id="GO:0005524">
    <property type="term" value="F:ATP binding"/>
    <property type="evidence" value="ECO:0007669"/>
    <property type="project" value="UniProtKB-UniRule"/>
</dbReference>
<keyword evidence="2" id="KW-0723">Serine/threonine-protein kinase</keyword>
<accession>A0AAW6T6N9</accession>
<reference evidence="11 12" key="1">
    <citation type="submission" date="2023-04" db="EMBL/GenBank/DDBJ databases">
        <title>Klugiella caeni sp. nov. isolated from the sludge of biochemical tank.</title>
        <authorList>
            <person name="Geng K."/>
        </authorList>
    </citation>
    <scope>NUCLEOTIDE SEQUENCE [LARGE SCALE GENOMIC DNA]</scope>
    <source>
        <strain evidence="11 12">YN-L-19</strain>
    </source>
</reference>
<dbReference type="PROSITE" id="PS00108">
    <property type="entry name" value="PROTEIN_KINASE_ST"/>
    <property type="match status" value="1"/>
</dbReference>
<gene>
    <name evidence="11" type="ORF">QF206_00710</name>
</gene>
<dbReference type="Proteomes" id="UP001321506">
    <property type="component" value="Unassembled WGS sequence"/>
</dbReference>
<proteinExistence type="predicted"/>
<name>A0AAW6T6N9_9MICO</name>
<keyword evidence="9" id="KW-0812">Transmembrane</keyword>
<dbReference type="GO" id="GO:0004674">
    <property type="term" value="F:protein serine/threonine kinase activity"/>
    <property type="evidence" value="ECO:0007669"/>
    <property type="project" value="UniProtKB-KW"/>
</dbReference>
<protein>
    <recommendedName>
        <fullName evidence="1">non-specific serine/threonine protein kinase</fullName>
        <ecNumber evidence="1">2.7.11.1</ecNumber>
    </recommendedName>
</protein>
<keyword evidence="6 7" id="KW-0067">ATP-binding</keyword>
<evidence type="ECO:0000256" key="7">
    <source>
        <dbReference type="PROSITE-ProRule" id="PRU10141"/>
    </source>
</evidence>
<dbReference type="SUPFAM" id="SSF56112">
    <property type="entry name" value="Protein kinase-like (PK-like)"/>
    <property type="match status" value="1"/>
</dbReference>
<evidence type="ECO:0000256" key="3">
    <source>
        <dbReference type="ARBA" id="ARBA00022679"/>
    </source>
</evidence>
<sequence length="457" mass="49305">MLPGFSYLHALGSGGFADVFLYEQGMPRRKVAVKVLLSEVVDENVRRMFQSEANLMAQLSSHPSILTVYQASVASDGRPYLVMELCSGALAERYRRAPLSVLEALRIAIRIGSAVETAHRAGVLHRDIKPSNILLTAYGHPVLADFGIAASLSELANDELVGISIPWSAPEVLAEETAGSIASEVWALGATVYSLLAGRSPFEIPGEQNGANELRARIARAKLPPLGRPDAPASLEAALKRSMSRRPEQRQRSVLELVRDFQAAERELGGEATPIDVAMDDWALASIAELDDRTLVRGNGGRAVAGGRRRRRSGSPSVATLVRHSSDTHAPGTGPSPEQRRNQLLTWLLATVAIVLIAVGTVATMSLIRAKPGEIPRVANIGAERSADSVRFNWADPGMTNADQYSVHLGDNPPVMQRTNEFIVDAQPGERVCLMVVVNRDGRNGEPSDQKCVELPE</sequence>
<organism evidence="11 12">
    <name type="scientific">Ruicaihuangia caeni</name>
    <dbReference type="NCBI Taxonomy" id="3042517"/>
    <lineage>
        <taxon>Bacteria</taxon>
        <taxon>Bacillati</taxon>
        <taxon>Actinomycetota</taxon>
        <taxon>Actinomycetes</taxon>
        <taxon>Micrococcales</taxon>
        <taxon>Microbacteriaceae</taxon>
        <taxon>Ruicaihuangia</taxon>
    </lineage>
</organism>
<dbReference type="PANTHER" id="PTHR43289:SF6">
    <property type="entry name" value="SERINE_THREONINE-PROTEIN KINASE NEKL-3"/>
    <property type="match status" value="1"/>
</dbReference>
<evidence type="ECO:0000256" key="9">
    <source>
        <dbReference type="SAM" id="Phobius"/>
    </source>
</evidence>
<evidence type="ECO:0000256" key="8">
    <source>
        <dbReference type="SAM" id="MobiDB-lite"/>
    </source>
</evidence>
<evidence type="ECO:0000259" key="10">
    <source>
        <dbReference type="PROSITE" id="PS50011"/>
    </source>
</evidence>
<keyword evidence="3 11" id="KW-0808">Transferase</keyword>
<comment type="caution">
    <text evidence="11">The sequence shown here is derived from an EMBL/GenBank/DDBJ whole genome shotgun (WGS) entry which is preliminary data.</text>
</comment>
<keyword evidence="5 11" id="KW-0418">Kinase</keyword>
<evidence type="ECO:0000256" key="1">
    <source>
        <dbReference type="ARBA" id="ARBA00012513"/>
    </source>
</evidence>
<dbReference type="SMART" id="SM00220">
    <property type="entry name" value="S_TKc"/>
    <property type="match status" value="1"/>
</dbReference>
<dbReference type="PROSITE" id="PS50011">
    <property type="entry name" value="PROTEIN_KINASE_DOM"/>
    <property type="match status" value="1"/>
</dbReference>
<dbReference type="InterPro" id="IPR008271">
    <property type="entry name" value="Ser/Thr_kinase_AS"/>
</dbReference>
<keyword evidence="12" id="KW-1185">Reference proteome</keyword>
<keyword evidence="9" id="KW-1133">Transmembrane helix</keyword>
<dbReference type="AlphaFoldDB" id="A0AAW6T6N9"/>
<keyword evidence="9" id="KW-0472">Membrane</keyword>
<evidence type="ECO:0000256" key="5">
    <source>
        <dbReference type="ARBA" id="ARBA00022777"/>
    </source>
</evidence>
<dbReference type="InterPro" id="IPR000719">
    <property type="entry name" value="Prot_kinase_dom"/>
</dbReference>
<dbReference type="Gene3D" id="1.10.510.10">
    <property type="entry name" value="Transferase(Phosphotransferase) domain 1"/>
    <property type="match status" value="1"/>
</dbReference>
<evidence type="ECO:0000256" key="4">
    <source>
        <dbReference type="ARBA" id="ARBA00022741"/>
    </source>
</evidence>